<dbReference type="AlphaFoldDB" id="A0A1F5SJW1"/>
<feature type="transmembrane region" description="Helical" evidence="1">
    <location>
        <begin position="121"/>
        <end position="143"/>
    </location>
</feature>
<dbReference type="EMBL" id="MFGC01000045">
    <property type="protein sequence ID" value="OGF26551.1"/>
    <property type="molecule type" value="Genomic_DNA"/>
</dbReference>
<evidence type="ECO:0000256" key="1">
    <source>
        <dbReference type="SAM" id="Phobius"/>
    </source>
</evidence>
<keyword evidence="1" id="KW-0472">Membrane</keyword>
<keyword evidence="1" id="KW-0812">Transmembrane</keyword>
<reference evidence="2 3" key="1">
    <citation type="journal article" date="2016" name="Nat. Commun.">
        <title>Thousands of microbial genomes shed light on interconnected biogeochemical processes in an aquifer system.</title>
        <authorList>
            <person name="Anantharaman K."/>
            <person name="Brown C.T."/>
            <person name="Hug L.A."/>
            <person name="Sharon I."/>
            <person name="Castelle C.J."/>
            <person name="Probst A.J."/>
            <person name="Thomas B.C."/>
            <person name="Singh A."/>
            <person name="Wilkins M.J."/>
            <person name="Karaoz U."/>
            <person name="Brodie E.L."/>
            <person name="Williams K.H."/>
            <person name="Hubbard S.S."/>
            <person name="Banfield J.F."/>
        </authorList>
    </citation>
    <scope>NUCLEOTIDE SEQUENCE [LARGE SCALE GENOMIC DNA]</scope>
</reference>
<proteinExistence type="predicted"/>
<organism evidence="2 3">
    <name type="scientific">Candidatus Falkowbacteria bacterium RIFOXYA2_FULL_47_9</name>
    <dbReference type="NCBI Taxonomy" id="1797995"/>
    <lineage>
        <taxon>Bacteria</taxon>
        <taxon>Candidatus Falkowiibacteriota</taxon>
    </lineage>
</organism>
<name>A0A1F5SJW1_9BACT</name>
<dbReference type="Proteomes" id="UP000178925">
    <property type="component" value="Unassembled WGS sequence"/>
</dbReference>
<dbReference type="Pfam" id="PF18895">
    <property type="entry name" value="T4SS_pilin"/>
    <property type="match status" value="1"/>
</dbReference>
<comment type="caution">
    <text evidence="2">The sequence shown here is derived from an EMBL/GenBank/DDBJ whole genome shotgun (WGS) entry which is preliminary data.</text>
</comment>
<feature type="transmembrane region" description="Helical" evidence="1">
    <location>
        <begin position="78"/>
        <end position="100"/>
    </location>
</feature>
<keyword evidence="1" id="KW-1133">Transmembrane helix</keyword>
<evidence type="ECO:0000313" key="3">
    <source>
        <dbReference type="Proteomes" id="UP000178925"/>
    </source>
</evidence>
<protein>
    <submittedName>
        <fullName evidence="2">Uncharacterized protein</fullName>
    </submittedName>
</protein>
<gene>
    <name evidence="2" type="ORF">A2242_04055</name>
</gene>
<evidence type="ECO:0000313" key="2">
    <source>
        <dbReference type="EMBL" id="OGF26551.1"/>
    </source>
</evidence>
<dbReference type="STRING" id="1797995.A2242_04055"/>
<dbReference type="InterPro" id="IPR043993">
    <property type="entry name" value="T4SS_pilin"/>
</dbReference>
<accession>A0A1F5SJW1</accession>
<sequence>MLKIYKKLRWRHVLVLVLLLSMALVPYLVFAVGEPTENDGMLPIGGGNGGAGATRQLFDILGQSAGYETGPQNSVGNVVAIVINAVLALVGMIFLIEVFYGGYLWMTAQGNDEQVTKAKELIRQAVIGVIVIVAAYAIVYFVLSNLLEVGGADGTTAG</sequence>